<dbReference type="AlphaFoldDB" id="A0A1F5F624"/>
<dbReference type="PROSITE" id="PS51677">
    <property type="entry name" value="NODB"/>
    <property type="match status" value="1"/>
</dbReference>
<dbReference type="SUPFAM" id="SSF88713">
    <property type="entry name" value="Glycoside hydrolase/deacetylase"/>
    <property type="match status" value="1"/>
</dbReference>
<keyword evidence="3" id="KW-0472">Membrane</keyword>
<accession>A0A1F5F624</accession>
<dbReference type="PANTHER" id="PTHR34216">
    <property type="match status" value="1"/>
</dbReference>
<dbReference type="EMBL" id="MFAF01000084">
    <property type="protein sequence ID" value="OGD75059.1"/>
    <property type="molecule type" value="Genomic_DNA"/>
</dbReference>
<evidence type="ECO:0000256" key="2">
    <source>
        <dbReference type="ARBA" id="ARBA00022729"/>
    </source>
</evidence>
<reference evidence="5 6" key="1">
    <citation type="journal article" date="2016" name="Nat. Commun.">
        <title>Thousands of microbial genomes shed light on interconnected biogeochemical processes in an aquifer system.</title>
        <authorList>
            <person name="Anantharaman K."/>
            <person name="Brown C.T."/>
            <person name="Hug L.A."/>
            <person name="Sharon I."/>
            <person name="Castelle C.J."/>
            <person name="Probst A.J."/>
            <person name="Thomas B.C."/>
            <person name="Singh A."/>
            <person name="Wilkins M.J."/>
            <person name="Karaoz U."/>
            <person name="Brodie E.L."/>
            <person name="Williams K.H."/>
            <person name="Hubbard S.S."/>
            <person name="Banfield J.F."/>
        </authorList>
    </citation>
    <scope>NUCLEOTIDE SEQUENCE [LARGE SCALE GENOMIC DNA]</scope>
</reference>
<evidence type="ECO:0000259" key="4">
    <source>
        <dbReference type="PROSITE" id="PS51677"/>
    </source>
</evidence>
<dbReference type="Proteomes" id="UP000177187">
    <property type="component" value="Unassembled WGS sequence"/>
</dbReference>
<evidence type="ECO:0000313" key="5">
    <source>
        <dbReference type="EMBL" id="OGD75059.1"/>
    </source>
</evidence>
<organism evidence="5 6">
    <name type="scientific">Candidatus Coatesbacteria bacterium RBG_13_66_14</name>
    <dbReference type="NCBI Taxonomy" id="1817816"/>
    <lineage>
        <taxon>Bacteria</taxon>
        <taxon>Candidatus Coatesiibacteriota</taxon>
    </lineage>
</organism>
<evidence type="ECO:0000256" key="3">
    <source>
        <dbReference type="SAM" id="Phobius"/>
    </source>
</evidence>
<dbReference type="InterPro" id="IPR002509">
    <property type="entry name" value="NODB_dom"/>
</dbReference>
<proteinExistence type="predicted"/>
<evidence type="ECO:0000256" key="1">
    <source>
        <dbReference type="ARBA" id="ARBA00004613"/>
    </source>
</evidence>
<dbReference type="InterPro" id="IPR011330">
    <property type="entry name" value="Glyco_hydro/deAcase_b/a-brl"/>
</dbReference>
<sequence length="300" mass="33604">MTAPDWFVLSFGAGLLALVVFLRFYHRRRYGTVRPEPVVILTYHKVQNRPELGGTWLTVGAFRRQMEFIRSSGLPVLHLTDYLDTLGRKGDAGRGVVLTFDDGYESVYTGACPVLRELGLPATVFLVTGYMGRSNDWDQPLARGAFRHLSWTQAREMAVGGLVRFESHGVTHRDLTALDDAELERELRESRAAITAELGRAPEAFSYPFGRFDARLMAALRETGYTYGIAVTSRPGWSRRTPMAVARTGMYLTDGVGALAVRLGLRSPGRYWAEDLNNRMINRFTLLSASVQKGRRSRHG</sequence>
<gene>
    <name evidence="5" type="ORF">A2Y64_05070</name>
</gene>
<dbReference type="GO" id="GO:0005975">
    <property type="term" value="P:carbohydrate metabolic process"/>
    <property type="evidence" value="ECO:0007669"/>
    <property type="project" value="InterPro"/>
</dbReference>
<protein>
    <recommendedName>
        <fullName evidence="4">NodB homology domain-containing protein</fullName>
    </recommendedName>
</protein>
<dbReference type="Pfam" id="PF01522">
    <property type="entry name" value="Polysacc_deac_1"/>
    <property type="match status" value="1"/>
</dbReference>
<dbReference type="STRING" id="1817816.A2Y64_05070"/>
<comment type="caution">
    <text evidence="5">The sequence shown here is derived from an EMBL/GenBank/DDBJ whole genome shotgun (WGS) entry which is preliminary data.</text>
</comment>
<dbReference type="GO" id="GO:0016810">
    <property type="term" value="F:hydrolase activity, acting on carbon-nitrogen (but not peptide) bonds"/>
    <property type="evidence" value="ECO:0007669"/>
    <property type="project" value="InterPro"/>
</dbReference>
<dbReference type="GO" id="GO:0005576">
    <property type="term" value="C:extracellular region"/>
    <property type="evidence" value="ECO:0007669"/>
    <property type="project" value="UniProtKB-SubCell"/>
</dbReference>
<dbReference type="Gene3D" id="3.20.20.370">
    <property type="entry name" value="Glycoside hydrolase/deacetylase"/>
    <property type="match status" value="1"/>
</dbReference>
<keyword evidence="3" id="KW-0812">Transmembrane</keyword>
<keyword evidence="3" id="KW-1133">Transmembrane helix</keyword>
<evidence type="ECO:0000313" key="6">
    <source>
        <dbReference type="Proteomes" id="UP000177187"/>
    </source>
</evidence>
<keyword evidence="2" id="KW-0732">Signal</keyword>
<name>A0A1F5F624_9BACT</name>
<dbReference type="InterPro" id="IPR051398">
    <property type="entry name" value="Polysacch_Deacetylase"/>
</dbReference>
<feature type="domain" description="NodB homology" evidence="4">
    <location>
        <begin position="94"/>
        <end position="300"/>
    </location>
</feature>
<feature type="transmembrane region" description="Helical" evidence="3">
    <location>
        <begin position="6"/>
        <end position="25"/>
    </location>
</feature>
<dbReference type="CDD" id="cd10918">
    <property type="entry name" value="CE4_NodB_like_5s_6s"/>
    <property type="match status" value="1"/>
</dbReference>
<dbReference type="PANTHER" id="PTHR34216:SF3">
    <property type="entry name" value="POLY-BETA-1,6-N-ACETYL-D-GLUCOSAMINE N-DEACETYLASE"/>
    <property type="match status" value="1"/>
</dbReference>
<comment type="subcellular location">
    <subcellularLocation>
        <location evidence="1">Secreted</location>
    </subcellularLocation>
</comment>